<dbReference type="KEGG" id="ksk:KSE_37430"/>
<keyword evidence="2" id="KW-1185">Reference proteome</keyword>
<dbReference type="AlphaFoldDB" id="E4NEB2"/>
<dbReference type="Proteomes" id="UP000007076">
    <property type="component" value="Chromosome"/>
</dbReference>
<evidence type="ECO:0000313" key="1">
    <source>
        <dbReference type="EMBL" id="BAJ29543.1"/>
    </source>
</evidence>
<dbReference type="EMBL" id="AP010968">
    <property type="protein sequence ID" value="BAJ29543.1"/>
    <property type="molecule type" value="Genomic_DNA"/>
</dbReference>
<protein>
    <submittedName>
        <fullName evidence="1">Uncharacterized protein</fullName>
    </submittedName>
</protein>
<organism evidence="1 2">
    <name type="scientific">Kitasatospora setae (strain ATCC 33774 / DSM 43861 / JCM 3304 / KCC A-0304 / NBRC 14216 / KM-6054)</name>
    <name type="common">Streptomyces setae</name>
    <dbReference type="NCBI Taxonomy" id="452652"/>
    <lineage>
        <taxon>Bacteria</taxon>
        <taxon>Bacillati</taxon>
        <taxon>Actinomycetota</taxon>
        <taxon>Actinomycetes</taxon>
        <taxon>Kitasatosporales</taxon>
        <taxon>Streptomycetaceae</taxon>
        <taxon>Kitasatospora</taxon>
    </lineage>
</organism>
<proteinExistence type="predicted"/>
<dbReference type="HOGENOM" id="CLU_2935429_0_0_11"/>
<gene>
    <name evidence="1" type="ordered locus">KSE_37430</name>
</gene>
<dbReference type="PATRIC" id="fig|452652.3.peg.3741"/>
<evidence type="ECO:0000313" key="2">
    <source>
        <dbReference type="Proteomes" id="UP000007076"/>
    </source>
</evidence>
<accession>E4NEB2</accession>
<reference evidence="1 2" key="1">
    <citation type="journal article" date="2010" name="DNA Res.">
        <title>Genome sequence of Kitasatospora setae NBRC 14216T: an evolutionary snapshot of the family Streptomycetaceae.</title>
        <authorList>
            <person name="Ichikawa N."/>
            <person name="Oguchi A."/>
            <person name="Ikeda H."/>
            <person name="Ishikawa J."/>
            <person name="Kitani S."/>
            <person name="Watanabe Y."/>
            <person name="Nakamura S."/>
            <person name="Katano Y."/>
            <person name="Kishi E."/>
            <person name="Sasagawa M."/>
            <person name="Ankai A."/>
            <person name="Fukui S."/>
            <person name="Hashimoto Y."/>
            <person name="Kamata S."/>
            <person name="Otoguro M."/>
            <person name="Tanikawa S."/>
            <person name="Nihira T."/>
            <person name="Horinouchi S."/>
            <person name="Ohnishi Y."/>
            <person name="Hayakawa M."/>
            <person name="Kuzuyama T."/>
            <person name="Arisawa A."/>
            <person name="Nomoto F."/>
            <person name="Miura H."/>
            <person name="Takahashi Y."/>
            <person name="Fujita N."/>
        </authorList>
    </citation>
    <scope>NUCLEOTIDE SEQUENCE [LARGE SCALE GENOMIC DNA]</scope>
    <source>
        <strain evidence="2">ATCC 33774 / DSM 43861 / JCM 3304 / KCC A-0304 / NBRC 14216 / KM-6054</strain>
    </source>
</reference>
<name>E4NEB2_KITSK</name>
<sequence>MLFGMREARVVDAPDVCAGGYRYDPVAQLGWFGAVPADEAEGLGYTTHTTTLINSEDGDA</sequence>
<dbReference type="RefSeq" id="WP_014136849.1">
    <property type="nucleotide sequence ID" value="NC_016109.1"/>
</dbReference>